<dbReference type="GO" id="GO:0005743">
    <property type="term" value="C:mitochondrial inner membrane"/>
    <property type="evidence" value="ECO:0007669"/>
    <property type="project" value="UniProtKB-SubCell"/>
</dbReference>
<dbReference type="OrthoDB" id="344165at2759"/>
<evidence type="ECO:0000259" key="8">
    <source>
        <dbReference type="Pfam" id="PF02953"/>
    </source>
</evidence>
<evidence type="ECO:0000313" key="10">
    <source>
        <dbReference type="Proteomes" id="UP000774326"/>
    </source>
</evidence>
<evidence type="ECO:0000256" key="4">
    <source>
        <dbReference type="ARBA" id="ARBA00023010"/>
    </source>
</evidence>
<proteinExistence type="inferred from homology"/>
<name>A0A9P8QDH1_WICPI</name>
<sequence length="89" mass="9879">MSSLNQQLLSQLDDASKQELVQFIESENSKAKVQTSIHQFTDLCFKQCVQNLQDSQLSSAEESCLKGCVNAFLDVNIKVVNGLQSAQQQ</sequence>
<evidence type="ECO:0000256" key="7">
    <source>
        <dbReference type="RuleBase" id="RU367043"/>
    </source>
</evidence>
<evidence type="ECO:0000313" key="9">
    <source>
        <dbReference type="EMBL" id="KAH3688552.1"/>
    </source>
</evidence>
<comment type="caution">
    <text evidence="9">The sequence shown here is derived from an EMBL/GenBank/DDBJ whole genome shotgun (WGS) entry which is preliminary data.</text>
</comment>
<gene>
    <name evidence="9" type="ORF">WICPIJ_000473</name>
</gene>
<keyword evidence="7" id="KW-0143">Chaperone</keyword>
<reference evidence="9" key="2">
    <citation type="submission" date="2021-01" db="EMBL/GenBank/DDBJ databases">
        <authorList>
            <person name="Schikora-Tamarit M.A."/>
        </authorList>
    </citation>
    <scope>NUCLEOTIDE SEQUENCE</scope>
    <source>
        <strain evidence="9">CBS2887</strain>
    </source>
</reference>
<dbReference type="InterPro" id="IPR004217">
    <property type="entry name" value="Tim10-like"/>
</dbReference>
<dbReference type="EMBL" id="JAEUBG010000295">
    <property type="protein sequence ID" value="KAH3688552.1"/>
    <property type="molecule type" value="Genomic_DNA"/>
</dbReference>
<keyword evidence="7" id="KW-0496">Mitochondrion</keyword>
<feature type="domain" description="Tim10-like" evidence="8">
    <location>
        <begin position="22"/>
        <end position="84"/>
    </location>
</feature>
<evidence type="ECO:0000256" key="5">
    <source>
        <dbReference type="ARBA" id="ARBA00023136"/>
    </source>
</evidence>
<keyword evidence="7" id="KW-0813">Transport</keyword>
<protein>
    <recommendedName>
        <fullName evidence="7">Mitochondrial import inner membrane translocase subunit</fullName>
    </recommendedName>
</protein>
<dbReference type="InterPro" id="IPR035427">
    <property type="entry name" value="Tim10-like_dom_sf"/>
</dbReference>
<comment type="subcellular location">
    <subcellularLocation>
        <location evidence="7">Mitochondrion inner membrane</location>
        <topology evidence="7">Peripheral membrane protein</topology>
        <orientation evidence="7">Intermembrane side</orientation>
    </subcellularLocation>
</comment>
<dbReference type="GO" id="GO:0015031">
    <property type="term" value="P:protein transport"/>
    <property type="evidence" value="ECO:0007669"/>
    <property type="project" value="UniProtKB-KW"/>
</dbReference>
<reference evidence="9" key="1">
    <citation type="journal article" date="2021" name="Open Biol.">
        <title>Shared evolutionary footprints suggest mitochondrial oxidative damage underlies multiple complex I losses in fungi.</title>
        <authorList>
            <person name="Schikora-Tamarit M.A."/>
            <person name="Marcet-Houben M."/>
            <person name="Nosek J."/>
            <person name="Gabaldon T."/>
        </authorList>
    </citation>
    <scope>NUCLEOTIDE SEQUENCE</scope>
    <source>
        <strain evidence="9">CBS2887</strain>
    </source>
</reference>
<evidence type="ECO:0000256" key="1">
    <source>
        <dbReference type="ARBA" id="ARBA00006720"/>
    </source>
</evidence>
<comment type="domain">
    <text evidence="7">The twin CX3C motif contains 4 conserved Cys residues that form 2 disulfide bonds in the mitochondrial intermembrane space.</text>
</comment>
<organism evidence="9 10">
    <name type="scientific">Wickerhamomyces pijperi</name>
    <name type="common">Yeast</name>
    <name type="synonym">Pichia pijperi</name>
    <dbReference type="NCBI Taxonomy" id="599730"/>
    <lineage>
        <taxon>Eukaryota</taxon>
        <taxon>Fungi</taxon>
        <taxon>Dikarya</taxon>
        <taxon>Ascomycota</taxon>
        <taxon>Saccharomycotina</taxon>
        <taxon>Saccharomycetes</taxon>
        <taxon>Phaffomycetales</taxon>
        <taxon>Wickerhamomycetaceae</taxon>
        <taxon>Wickerhamomyces</taxon>
    </lineage>
</organism>
<keyword evidence="6 7" id="KW-1015">Disulfide bond</keyword>
<dbReference type="AlphaFoldDB" id="A0A9P8QDH1"/>
<comment type="similarity">
    <text evidence="1 7">Belongs to the small Tim family.</text>
</comment>
<dbReference type="Proteomes" id="UP000774326">
    <property type="component" value="Unassembled WGS sequence"/>
</dbReference>
<evidence type="ECO:0000256" key="3">
    <source>
        <dbReference type="ARBA" id="ARBA00022927"/>
    </source>
</evidence>
<dbReference type="Gene3D" id="1.10.287.810">
    <property type="entry name" value="Mitochondrial import inner membrane translocase subunit tim13 like domains"/>
    <property type="match status" value="1"/>
</dbReference>
<accession>A0A9P8QDH1</accession>
<comment type="function">
    <text evidence="7">Mitochondrial intermembrane chaperone that participates in the import and insertion of some multi-pass transmembrane proteins into the mitochondrial inner membrane. Also required for the transfer of beta-barrel precursors from the TOM complex to the sorting and assembly machinery (SAM complex) of the outer membrane. Acts as a chaperone-like protein that protects the hydrophobic precursors from aggregation and guide them through the mitochondrial intermembrane space.</text>
</comment>
<dbReference type="Pfam" id="PF02953">
    <property type="entry name" value="zf-Tim10_DDP"/>
    <property type="match status" value="1"/>
</dbReference>
<comment type="subunit">
    <text evidence="7">Heterohexamer.</text>
</comment>
<evidence type="ECO:0000256" key="2">
    <source>
        <dbReference type="ARBA" id="ARBA00022792"/>
    </source>
</evidence>
<keyword evidence="2 7" id="KW-0999">Mitochondrion inner membrane</keyword>
<keyword evidence="3 7" id="KW-0653">Protein transport</keyword>
<keyword evidence="10" id="KW-1185">Reference proteome</keyword>
<keyword evidence="5" id="KW-0472">Membrane</keyword>
<evidence type="ECO:0000256" key="6">
    <source>
        <dbReference type="ARBA" id="ARBA00023157"/>
    </source>
</evidence>
<keyword evidence="4 7" id="KW-0811">Translocation</keyword>
<dbReference type="SUPFAM" id="SSF144122">
    <property type="entry name" value="Tim10-like"/>
    <property type="match status" value="1"/>
</dbReference>